<dbReference type="Pfam" id="PF23293">
    <property type="entry name" value="zf_ULT1"/>
    <property type="match status" value="1"/>
</dbReference>
<dbReference type="Pfam" id="PF23292">
    <property type="entry name" value="SAND_ULT1"/>
    <property type="match status" value="1"/>
</dbReference>
<dbReference type="PANTHER" id="PTHR34053">
    <property type="entry name" value="PROTEIN ULTRAPETALA 1"/>
    <property type="match status" value="1"/>
</dbReference>
<evidence type="ECO:0000313" key="2">
    <source>
        <dbReference type="EMBL" id="PSS14454.1"/>
    </source>
</evidence>
<organism evidence="2 3">
    <name type="scientific">Actinidia chinensis var. chinensis</name>
    <name type="common">Chinese soft-hair kiwi</name>
    <dbReference type="NCBI Taxonomy" id="1590841"/>
    <lineage>
        <taxon>Eukaryota</taxon>
        <taxon>Viridiplantae</taxon>
        <taxon>Streptophyta</taxon>
        <taxon>Embryophyta</taxon>
        <taxon>Tracheophyta</taxon>
        <taxon>Spermatophyta</taxon>
        <taxon>Magnoliopsida</taxon>
        <taxon>eudicotyledons</taxon>
        <taxon>Gunneridae</taxon>
        <taxon>Pentapetalae</taxon>
        <taxon>asterids</taxon>
        <taxon>Ericales</taxon>
        <taxon>Actinidiaceae</taxon>
        <taxon>Actinidia</taxon>
    </lineage>
</organism>
<dbReference type="InterPro" id="IPR057011">
    <property type="entry name" value="ULT1/2_SAND"/>
</dbReference>
<dbReference type="AlphaFoldDB" id="A0A2R6QTK6"/>
<dbReference type="GO" id="GO:0003677">
    <property type="term" value="F:DNA binding"/>
    <property type="evidence" value="ECO:0007669"/>
    <property type="project" value="InterPro"/>
</dbReference>
<name>A0A2R6QTK6_ACTCC</name>
<dbReference type="OrthoDB" id="660341at2759"/>
<reference evidence="2 3" key="1">
    <citation type="submission" date="2017-07" db="EMBL/GenBank/DDBJ databases">
        <title>An improved, manually edited Actinidia chinensis var. chinensis (kiwifruit) genome highlights the challenges associated with draft genomes and gene prediction in plants.</title>
        <authorList>
            <person name="Pilkington S."/>
            <person name="Crowhurst R."/>
            <person name="Hilario E."/>
            <person name="Nardozza S."/>
            <person name="Fraser L."/>
            <person name="Peng Y."/>
            <person name="Gunaseelan K."/>
            <person name="Simpson R."/>
            <person name="Tahir J."/>
            <person name="Deroles S."/>
            <person name="Templeton K."/>
            <person name="Luo Z."/>
            <person name="Davy M."/>
            <person name="Cheng C."/>
            <person name="Mcneilage M."/>
            <person name="Scaglione D."/>
            <person name="Liu Y."/>
            <person name="Zhang Q."/>
            <person name="Datson P."/>
            <person name="De Silva N."/>
            <person name="Gardiner S."/>
            <person name="Bassett H."/>
            <person name="Chagne D."/>
            <person name="Mccallum J."/>
            <person name="Dzierzon H."/>
            <person name="Deng C."/>
            <person name="Wang Y.-Y."/>
            <person name="Barron N."/>
            <person name="Manako K."/>
            <person name="Bowen J."/>
            <person name="Foster T."/>
            <person name="Erridge Z."/>
            <person name="Tiffin H."/>
            <person name="Waite C."/>
            <person name="Davies K."/>
            <person name="Grierson E."/>
            <person name="Laing W."/>
            <person name="Kirk R."/>
            <person name="Chen X."/>
            <person name="Wood M."/>
            <person name="Montefiori M."/>
            <person name="Brummell D."/>
            <person name="Schwinn K."/>
            <person name="Catanach A."/>
            <person name="Fullerton C."/>
            <person name="Li D."/>
            <person name="Meiyalaghan S."/>
            <person name="Nieuwenhuizen N."/>
            <person name="Read N."/>
            <person name="Prakash R."/>
            <person name="Hunter D."/>
            <person name="Zhang H."/>
            <person name="Mckenzie M."/>
            <person name="Knabel M."/>
            <person name="Harris A."/>
            <person name="Allan A."/>
            <person name="Chen A."/>
            <person name="Janssen B."/>
            <person name="Plunkett B."/>
            <person name="Dwamena C."/>
            <person name="Voogd C."/>
            <person name="Leif D."/>
            <person name="Lafferty D."/>
            <person name="Souleyre E."/>
            <person name="Varkonyi-Gasic E."/>
            <person name="Gambi F."/>
            <person name="Hanley J."/>
            <person name="Yao J.-L."/>
            <person name="Cheung J."/>
            <person name="David K."/>
            <person name="Warren B."/>
            <person name="Marsh K."/>
            <person name="Snowden K."/>
            <person name="Lin-Wang K."/>
            <person name="Brian L."/>
            <person name="Martinez-Sanchez M."/>
            <person name="Wang M."/>
            <person name="Ileperuma N."/>
            <person name="Macnee N."/>
            <person name="Campin R."/>
            <person name="Mcatee P."/>
            <person name="Drummond R."/>
            <person name="Espley R."/>
            <person name="Ireland H."/>
            <person name="Wu R."/>
            <person name="Atkinson R."/>
            <person name="Karunairetnam S."/>
            <person name="Bulley S."/>
            <person name="Chunkath S."/>
            <person name="Hanley Z."/>
            <person name="Storey R."/>
            <person name="Thrimawithana A."/>
            <person name="Thomson S."/>
            <person name="David C."/>
            <person name="Testolin R."/>
        </authorList>
    </citation>
    <scope>NUCLEOTIDE SEQUENCE [LARGE SCALE GENOMIC DNA]</scope>
    <source>
        <strain evidence="3">cv. Red5</strain>
        <tissue evidence="2">Young leaf</tissue>
    </source>
</reference>
<gene>
    <name evidence="2" type="ORF">CEY00_Acc15022</name>
</gene>
<dbReference type="InParanoid" id="A0A2R6QTK6"/>
<dbReference type="OMA" id="RINYMIN"/>
<dbReference type="GO" id="GO:0005829">
    <property type="term" value="C:cytosol"/>
    <property type="evidence" value="ECO:0007669"/>
    <property type="project" value="TreeGrafter"/>
</dbReference>
<dbReference type="SUPFAM" id="SSF63763">
    <property type="entry name" value="SAND domain-like"/>
    <property type="match status" value="1"/>
</dbReference>
<reference evidence="3" key="2">
    <citation type="journal article" date="2018" name="BMC Genomics">
        <title>A manually annotated Actinidia chinensis var. chinensis (kiwifruit) genome highlights the challenges associated with draft genomes and gene prediction in plants.</title>
        <authorList>
            <person name="Pilkington S.M."/>
            <person name="Crowhurst R."/>
            <person name="Hilario E."/>
            <person name="Nardozza S."/>
            <person name="Fraser L."/>
            <person name="Peng Y."/>
            <person name="Gunaseelan K."/>
            <person name="Simpson R."/>
            <person name="Tahir J."/>
            <person name="Deroles S.C."/>
            <person name="Templeton K."/>
            <person name="Luo Z."/>
            <person name="Davy M."/>
            <person name="Cheng C."/>
            <person name="McNeilage M."/>
            <person name="Scaglione D."/>
            <person name="Liu Y."/>
            <person name="Zhang Q."/>
            <person name="Datson P."/>
            <person name="De Silva N."/>
            <person name="Gardiner S.E."/>
            <person name="Bassett H."/>
            <person name="Chagne D."/>
            <person name="McCallum J."/>
            <person name="Dzierzon H."/>
            <person name="Deng C."/>
            <person name="Wang Y.Y."/>
            <person name="Barron L."/>
            <person name="Manako K."/>
            <person name="Bowen J."/>
            <person name="Foster T.M."/>
            <person name="Erridge Z.A."/>
            <person name="Tiffin H."/>
            <person name="Waite C.N."/>
            <person name="Davies K.M."/>
            <person name="Grierson E.P."/>
            <person name="Laing W.A."/>
            <person name="Kirk R."/>
            <person name="Chen X."/>
            <person name="Wood M."/>
            <person name="Montefiori M."/>
            <person name="Brummell D.A."/>
            <person name="Schwinn K.E."/>
            <person name="Catanach A."/>
            <person name="Fullerton C."/>
            <person name="Li D."/>
            <person name="Meiyalaghan S."/>
            <person name="Nieuwenhuizen N."/>
            <person name="Read N."/>
            <person name="Prakash R."/>
            <person name="Hunter D."/>
            <person name="Zhang H."/>
            <person name="McKenzie M."/>
            <person name="Knabel M."/>
            <person name="Harris A."/>
            <person name="Allan A.C."/>
            <person name="Gleave A."/>
            <person name="Chen A."/>
            <person name="Janssen B.J."/>
            <person name="Plunkett B."/>
            <person name="Ampomah-Dwamena C."/>
            <person name="Voogd C."/>
            <person name="Leif D."/>
            <person name="Lafferty D."/>
            <person name="Souleyre E.J.F."/>
            <person name="Varkonyi-Gasic E."/>
            <person name="Gambi F."/>
            <person name="Hanley J."/>
            <person name="Yao J.L."/>
            <person name="Cheung J."/>
            <person name="David K.M."/>
            <person name="Warren B."/>
            <person name="Marsh K."/>
            <person name="Snowden K.C."/>
            <person name="Lin-Wang K."/>
            <person name="Brian L."/>
            <person name="Martinez-Sanchez M."/>
            <person name="Wang M."/>
            <person name="Ileperuma N."/>
            <person name="Macnee N."/>
            <person name="Campin R."/>
            <person name="McAtee P."/>
            <person name="Drummond R.S.M."/>
            <person name="Espley R.V."/>
            <person name="Ireland H.S."/>
            <person name="Wu R."/>
            <person name="Atkinson R.G."/>
            <person name="Karunairetnam S."/>
            <person name="Bulley S."/>
            <person name="Chunkath S."/>
            <person name="Hanley Z."/>
            <person name="Storey R."/>
            <person name="Thrimawithana A.H."/>
            <person name="Thomson S."/>
            <person name="David C."/>
            <person name="Testolin R."/>
            <person name="Huang H."/>
            <person name="Hellens R.P."/>
            <person name="Schaffer R.J."/>
        </authorList>
    </citation>
    <scope>NUCLEOTIDE SEQUENCE [LARGE SCALE GENOMIC DNA]</scope>
    <source>
        <strain evidence="3">cv. Red5</strain>
    </source>
</reference>
<dbReference type="InterPro" id="IPR010919">
    <property type="entry name" value="SAND-like_dom_sf"/>
</dbReference>
<dbReference type="InterPro" id="IPR020533">
    <property type="entry name" value="Developmental_reg_ULTRAPETALA"/>
</dbReference>
<proteinExistence type="predicted"/>
<dbReference type="PROSITE" id="PS50864">
    <property type="entry name" value="SAND"/>
    <property type="match status" value="1"/>
</dbReference>
<dbReference type="FunCoup" id="A0A2R6QTK6">
    <property type="interactions" value="133"/>
</dbReference>
<dbReference type="GO" id="GO:0005634">
    <property type="term" value="C:nucleus"/>
    <property type="evidence" value="ECO:0007669"/>
    <property type="project" value="TreeGrafter"/>
</dbReference>
<dbReference type="InterPro" id="IPR057012">
    <property type="entry name" value="ULT1/2_Znf"/>
</dbReference>
<evidence type="ECO:0000259" key="1">
    <source>
        <dbReference type="PROSITE" id="PS50864"/>
    </source>
</evidence>
<dbReference type="Proteomes" id="UP000241394">
    <property type="component" value="Chromosome LG13"/>
</dbReference>
<dbReference type="STRING" id="1590841.A0A2R6QTK6"/>
<dbReference type="Gramene" id="PSS14454">
    <property type="protein sequence ID" value="PSS14454"/>
    <property type="gene ID" value="CEY00_Acc15022"/>
</dbReference>
<sequence length="239" mass="27326">MENGVERASDAAAAAMFGEEEVREISGFTRGHDYVEVMCGCTSHRYGDAVGRLRVFVSGDLEICCECTPGCPEDKLTPAAFEKHSGRETARKWKNNVWAIVDGEKVPLFKTPLLKFYNQALKGTNRSHRSQNGRVCHRDEFVHCTRCNKERRFRLRNKEECRIYHDALADVNWKCADMSYDKINCDDDEERASRRVYRGCFRSPTCRGCTSCVCFGCETCRFSDCSCQTCIDFTRNVKP</sequence>
<comment type="caution">
    <text evidence="2">The sequence shown here is derived from an EMBL/GenBank/DDBJ whole genome shotgun (WGS) entry which is preliminary data.</text>
</comment>
<keyword evidence="3" id="KW-1185">Reference proteome</keyword>
<protein>
    <submittedName>
        <fullName evidence="2">Protein ULTRAPETALA like</fullName>
    </submittedName>
</protein>
<dbReference type="EMBL" id="NKQK01000013">
    <property type="protein sequence ID" value="PSS14454.1"/>
    <property type="molecule type" value="Genomic_DNA"/>
</dbReference>
<dbReference type="PANTHER" id="PTHR34053:SF1">
    <property type="entry name" value="PROTEIN ULTRAPETALA 1"/>
    <property type="match status" value="1"/>
</dbReference>
<feature type="domain" description="SAND" evidence="1">
    <location>
        <begin position="20"/>
        <end position="108"/>
    </location>
</feature>
<dbReference type="InterPro" id="IPR000770">
    <property type="entry name" value="SAND_dom"/>
</dbReference>
<evidence type="ECO:0000313" key="3">
    <source>
        <dbReference type="Proteomes" id="UP000241394"/>
    </source>
</evidence>
<accession>A0A2R6QTK6</accession>